<dbReference type="RefSeq" id="WP_174193955.1">
    <property type="nucleotide sequence ID" value="NZ_JABULH010000003.1"/>
</dbReference>
<evidence type="ECO:0000313" key="1">
    <source>
        <dbReference type="EMBL" id="NTS65319.1"/>
    </source>
</evidence>
<comment type="caution">
    <text evidence="1">The sequence shown here is derived from an EMBL/GenBank/DDBJ whole genome shotgun (WGS) entry which is preliminary data.</text>
</comment>
<protein>
    <submittedName>
        <fullName evidence="1">Uncharacterized protein</fullName>
    </submittedName>
</protein>
<organism evidence="1 2">
    <name type="scientific">Sphingomonas hominis</name>
    <dbReference type="NCBI Taxonomy" id="2741495"/>
    <lineage>
        <taxon>Bacteria</taxon>
        <taxon>Pseudomonadati</taxon>
        <taxon>Pseudomonadota</taxon>
        <taxon>Alphaproteobacteria</taxon>
        <taxon>Sphingomonadales</taxon>
        <taxon>Sphingomonadaceae</taxon>
        <taxon>Sphingomonas</taxon>
    </lineage>
</organism>
<dbReference type="EMBL" id="JABULH010000003">
    <property type="protein sequence ID" value="NTS65319.1"/>
    <property type="molecule type" value="Genomic_DNA"/>
</dbReference>
<keyword evidence="2" id="KW-1185">Reference proteome</keyword>
<gene>
    <name evidence="1" type="ORF">HRV97_09105</name>
</gene>
<proteinExistence type="predicted"/>
<sequence>MSAALEPRARVAADRRAARAVAAVVARLAARLRDVPGVAVEESDRRVVVSGAGLHARRLDEARLRDVEGWLR</sequence>
<accession>A0ABX2JHN8</accession>
<name>A0ABX2JHN8_9SPHN</name>
<evidence type="ECO:0000313" key="2">
    <source>
        <dbReference type="Proteomes" id="UP000621447"/>
    </source>
</evidence>
<reference evidence="1 2" key="1">
    <citation type="submission" date="2020-06" db="EMBL/GenBank/DDBJ databases">
        <title>Sphingomonas hominis sp. nov., a member of the Sphingomonas, isolated from the hair of a 22-year-old girl.</title>
        <authorList>
            <person name="Zhang D.-F."/>
            <person name="Cui X.-W."/>
        </authorList>
    </citation>
    <scope>NUCLEOTIDE SEQUENCE [LARGE SCALE GENOMIC DNA]</scope>
    <source>
        <strain evidence="1 2">HHU CXW</strain>
    </source>
</reference>
<dbReference type="Proteomes" id="UP000621447">
    <property type="component" value="Unassembled WGS sequence"/>
</dbReference>